<protein>
    <recommendedName>
        <fullName evidence="5">Transmembrane protein</fullName>
    </recommendedName>
</protein>
<reference evidence="3 4" key="1">
    <citation type="submission" date="2021-06" db="EMBL/GenBank/DDBJ databases">
        <authorList>
            <person name="Palmer J.M."/>
        </authorList>
    </citation>
    <scope>NUCLEOTIDE SEQUENCE [LARGE SCALE GENOMIC DNA]</scope>
    <source>
        <strain evidence="4">if_2019</strain>
        <tissue evidence="3">Muscle</tissue>
    </source>
</reference>
<dbReference type="EMBL" id="JAHRIQ010014797">
    <property type="protein sequence ID" value="MEQ2226277.1"/>
    <property type="molecule type" value="Genomic_DNA"/>
</dbReference>
<gene>
    <name evidence="3" type="ORF">ILYODFUR_025880</name>
</gene>
<accession>A0ABV0T080</accession>
<comment type="caution">
    <text evidence="3">The sequence shown here is derived from an EMBL/GenBank/DDBJ whole genome shotgun (WGS) entry which is preliminary data.</text>
</comment>
<evidence type="ECO:0000256" key="1">
    <source>
        <dbReference type="SAM" id="MobiDB-lite"/>
    </source>
</evidence>
<keyword evidence="2" id="KW-1133">Transmembrane helix</keyword>
<evidence type="ECO:0000313" key="3">
    <source>
        <dbReference type="EMBL" id="MEQ2226277.1"/>
    </source>
</evidence>
<evidence type="ECO:0008006" key="5">
    <source>
        <dbReference type="Google" id="ProtNLM"/>
    </source>
</evidence>
<feature type="region of interest" description="Disordered" evidence="1">
    <location>
        <begin position="92"/>
        <end position="115"/>
    </location>
</feature>
<organism evidence="3 4">
    <name type="scientific">Ilyodon furcidens</name>
    <name type="common">goldbreast splitfin</name>
    <dbReference type="NCBI Taxonomy" id="33524"/>
    <lineage>
        <taxon>Eukaryota</taxon>
        <taxon>Metazoa</taxon>
        <taxon>Chordata</taxon>
        <taxon>Craniata</taxon>
        <taxon>Vertebrata</taxon>
        <taxon>Euteleostomi</taxon>
        <taxon>Actinopterygii</taxon>
        <taxon>Neopterygii</taxon>
        <taxon>Teleostei</taxon>
        <taxon>Neoteleostei</taxon>
        <taxon>Acanthomorphata</taxon>
        <taxon>Ovalentaria</taxon>
        <taxon>Atherinomorphae</taxon>
        <taxon>Cyprinodontiformes</taxon>
        <taxon>Goodeidae</taxon>
        <taxon>Ilyodon</taxon>
    </lineage>
</organism>
<keyword evidence="2" id="KW-0472">Membrane</keyword>
<keyword evidence="2" id="KW-0812">Transmembrane</keyword>
<evidence type="ECO:0000313" key="4">
    <source>
        <dbReference type="Proteomes" id="UP001482620"/>
    </source>
</evidence>
<sequence>MAAHESECLLSLQFFSSSLSVPLLSVFFCSSGFTAAPADLRSRAGLVFLEVIYPLLLVLIFFFFLLACLFSLCGESPFRRLVFRSLLSRDDVEGELESPTVSQGKPLSRPFHHHS</sequence>
<proteinExistence type="predicted"/>
<dbReference type="Proteomes" id="UP001482620">
    <property type="component" value="Unassembled WGS sequence"/>
</dbReference>
<feature type="transmembrane region" description="Helical" evidence="2">
    <location>
        <begin position="51"/>
        <end position="74"/>
    </location>
</feature>
<name>A0ABV0T080_9TELE</name>
<keyword evidence="4" id="KW-1185">Reference proteome</keyword>
<evidence type="ECO:0000256" key="2">
    <source>
        <dbReference type="SAM" id="Phobius"/>
    </source>
</evidence>